<feature type="transmembrane region" description="Helical" evidence="1">
    <location>
        <begin position="27"/>
        <end position="47"/>
    </location>
</feature>
<organism evidence="3 4">
    <name type="scientific">Pararhodobacter zhoushanensis</name>
    <dbReference type="NCBI Taxonomy" id="2479545"/>
    <lineage>
        <taxon>Bacteria</taxon>
        <taxon>Pseudomonadati</taxon>
        <taxon>Pseudomonadota</taxon>
        <taxon>Alphaproteobacteria</taxon>
        <taxon>Rhodobacterales</taxon>
        <taxon>Paracoccaceae</taxon>
        <taxon>Pararhodobacter</taxon>
    </lineage>
</organism>
<dbReference type="SMART" id="SM00347">
    <property type="entry name" value="HTH_MARR"/>
    <property type="match status" value="1"/>
</dbReference>
<keyword evidence="1" id="KW-0472">Membrane</keyword>
<accession>A0ABT3GTV0</accession>
<reference evidence="3 4" key="1">
    <citation type="submission" date="2022-10" db="EMBL/GenBank/DDBJ databases">
        <title>Pararhodobacter sp. nov., isolated from marine algae.</title>
        <authorList>
            <person name="Choi B.J."/>
            <person name="Kim J.M."/>
            <person name="Lee J.K."/>
            <person name="Choi D.G."/>
            <person name="Jeon C.O."/>
        </authorList>
    </citation>
    <scope>NUCLEOTIDE SEQUENCE [LARGE SCALE GENOMIC DNA]</scope>
    <source>
        <strain evidence="3 4">ZQ420</strain>
    </source>
</reference>
<evidence type="ECO:0000313" key="4">
    <source>
        <dbReference type="Proteomes" id="UP001208938"/>
    </source>
</evidence>
<dbReference type="InterPro" id="IPR039422">
    <property type="entry name" value="MarR/SlyA-like"/>
</dbReference>
<evidence type="ECO:0000256" key="1">
    <source>
        <dbReference type="SAM" id="Phobius"/>
    </source>
</evidence>
<keyword evidence="1" id="KW-1133">Transmembrane helix</keyword>
<feature type="domain" description="HTH marR-type" evidence="2">
    <location>
        <begin position="1"/>
        <end position="141"/>
    </location>
</feature>
<dbReference type="SUPFAM" id="SSF46785">
    <property type="entry name" value="Winged helix' DNA-binding domain"/>
    <property type="match status" value="1"/>
</dbReference>
<dbReference type="EMBL" id="JAPDFL010000001">
    <property type="protein sequence ID" value="MCW1930953.1"/>
    <property type="molecule type" value="Genomic_DNA"/>
</dbReference>
<sequence>MASSDRTLRAFIGYDMKRALNVVLGDLGIVLAGFGLRMTTYSTLVVIRDNPGLRQTRLAEILMIERPNLVLILDDLEEAELVTRIRAPDDRRAYELTATPKGKRLCEQATAAVNGHDTRMTRGLSDEEVAALHRALRQIELNGRTSDDPSEIPRP</sequence>
<evidence type="ECO:0000313" key="3">
    <source>
        <dbReference type="EMBL" id="MCW1930953.1"/>
    </source>
</evidence>
<gene>
    <name evidence="3" type="ORF">OKW52_01370</name>
</gene>
<dbReference type="RefSeq" id="WP_264504117.1">
    <property type="nucleotide sequence ID" value="NZ_JAPDFL010000001.1"/>
</dbReference>
<comment type="caution">
    <text evidence="3">The sequence shown here is derived from an EMBL/GenBank/DDBJ whole genome shotgun (WGS) entry which is preliminary data.</text>
</comment>
<dbReference type="Pfam" id="PF01047">
    <property type="entry name" value="MarR"/>
    <property type="match status" value="1"/>
</dbReference>
<keyword evidence="4" id="KW-1185">Reference proteome</keyword>
<dbReference type="InterPro" id="IPR036388">
    <property type="entry name" value="WH-like_DNA-bd_sf"/>
</dbReference>
<dbReference type="PROSITE" id="PS50995">
    <property type="entry name" value="HTH_MARR_2"/>
    <property type="match status" value="1"/>
</dbReference>
<proteinExistence type="predicted"/>
<dbReference type="Gene3D" id="1.10.10.10">
    <property type="entry name" value="Winged helix-like DNA-binding domain superfamily/Winged helix DNA-binding domain"/>
    <property type="match status" value="1"/>
</dbReference>
<evidence type="ECO:0000259" key="2">
    <source>
        <dbReference type="PROSITE" id="PS50995"/>
    </source>
</evidence>
<dbReference type="PANTHER" id="PTHR33164:SF43">
    <property type="entry name" value="HTH-TYPE TRANSCRIPTIONAL REPRESSOR YETL"/>
    <property type="match status" value="1"/>
</dbReference>
<keyword evidence="1" id="KW-0812">Transmembrane</keyword>
<dbReference type="PRINTS" id="PR00598">
    <property type="entry name" value="HTHMARR"/>
</dbReference>
<dbReference type="PANTHER" id="PTHR33164">
    <property type="entry name" value="TRANSCRIPTIONAL REGULATOR, MARR FAMILY"/>
    <property type="match status" value="1"/>
</dbReference>
<dbReference type="InterPro" id="IPR000835">
    <property type="entry name" value="HTH_MarR-typ"/>
</dbReference>
<name>A0ABT3GTV0_9RHOB</name>
<dbReference type="Proteomes" id="UP001208938">
    <property type="component" value="Unassembled WGS sequence"/>
</dbReference>
<dbReference type="InterPro" id="IPR036390">
    <property type="entry name" value="WH_DNA-bd_sf"/>
</dbReference>
<protein>
    <submittedName>
        <fullName evidence="3">MarR family transcriptional regulator</fullName>
    </submittedName>
</protein>